<keyword evidence="3" id="KW-1185">Reference proteome</keyword>
<dbReference type="AlphaFoldDB" id="A0A167S1X0"/>
<accession>A0A167S1X0</accession>
<feature type="region of interest" description="Disordered" evidence="1">
    <location>
        <begin position="1"/>
        <end position="25"/>
    </location>
</feature>
<evidence type="ECO:0000256" key="1">
    <source>
        <dbReference type="SAM" id="MobiDB-lite"/>
    </source>
</evidence>
<sequence>MTRRRPAFHTTLGPRSSPWPTPGRASFAHSCSVWACTSVGKHSVYFQSGSMQYDSRRRFRYMSSSSSLPLGGPVGPAYPLGATFATQPFRLP</sequence>
<reference evidence="2 3" key="1">
    <citation type="journal article" date="2016" name="Genome Biol. Evol.">
        <title>Divergent and convergent evolution of fungal pathogenicity.</title>
        <authorList>
            <person name="Shang Y."/>
            <person name="Xiao G."/>
            <person name="Zheng P."/>
            <person name="Cen K."/>
            <person name="Zhan S."/>
            <person name="Wang C."/>
        </authorList>
    </citation>
    <scope>NUCLEOTIDE SEQUENCE [LARGE SCALE GENOMIC DNA]</scope>
    <source>
        <strain evidence="2 3">RCEF 264</strain>
    </source>
</reference>
<dbReference type="EMBL" id="AZHD01000011">
    <property type="protein sequence ID" value="OAA59152.1"/>
    <property type="molecule type" value="Genomic_DNA"/>
</dbReference>
<name>A0A167S1X0_9HYPO</name>
<protein>
    <submittedName>
        <fullName evidence="2">Uncharacterized protein</fullName>
    </submittedName>
</protein>
<proteinExistence type="predicted"/>
<evidence type="ECO:0000313" key="3">
    <source>
        <dbReference type="Proteomes" id="UP000076874"/>
    </source>
</evidence>
<organism evidence="2 3">
    <name type="scientific">Niveomyces insectorum RCEF 264</name>
    <dbReference type="NCBI Taxonomy" id="1081102"/>
    <lineage>
        <taxon>Eukaryota</taxon>
        <taxon>Fungi</taxon>
        <taxon>Dikarya</taxon>
        <taxon>Ascomycota</taxon>
        <taxon>Pezizomycotina</taxon>
        <taxon>Sordariomycetes</taxon>
        <taxon>Hypocreomycetidae</taxon>
        <taxon>Hypocreales</taxon>
        <taxon>Cordycipitaceae</taxon>
        <taxon>Niveomyces</taxon>
    </lineage>
</organism>
<dbReference type="Proteomes" id="UP000076874">
    <property type="component" value="Unassembled WGS sequence"/>
</dbReference>
<gene>
    <name evidence="2" type="ORF">SPI_06354</name>
</gene>
<evidence type="ECO:0000313" key="2">
    <source>
        <dbReference type="EMBL" id="OAA59152.1"/>
    </source>
</evidence>
<comment type="caution">
    <text evidence="2">The sequence shown here is derived from an EMBL/GenBank/DDBJ whole genome shotgun (WGS) entry which is preliminary data.</text>
</comment>